<evidence type="ECO:0000256" key="1">
    <source>
        <dbReference type="SAM" id="MobiDB-lite"/>
    </source>
</evidence>
<keyword evidence="3" id="KW-1185">Reference proteome</keyword>
<sequence>MEKKMFGVKFWRMSGFLVLTATLISLNGLVLGNEPRKCYWCGPLAEQVHRSNRAPPCNVSDLYETSCDEGYKHCAVVAMVPPFTESRLCVKLYKTECYTVFCNSTRTWRTICPCRGDLCNGRNTEREIEAFTELRRHVASRPKRHLISENFITSRKFQINNLNATQNTTDINDQFDVPSTIGKPESLKRDNDAIIDESDIGEAIKVEKSSTMMVDSEVQIESSAPASTAEPSDTTQPSSSIDKQEPNGNDKLPTVPVLQENANPVEKTTEASIETTMQNRQETKMENISAAEPTTSNKQVSKNNTATHIKPIMLTPIAGLMLHFHL</sequence>
<proteinExistence type="predicted"/>
<feature type="compositionally biased region" description="Low complexity" evidence="1">
    <location>
        <begin position="221"/>
        <end position="235"/>
    </location>
</feature>
<feature type="region of interest" description="Disordered" evidence="1">
    <location>
        <begin position="210"/>
        <end position="271"/>
    </location>
</feature>
<dbReference type="RefSeq" id="XP_012550339.1">
    <property type="nucleotide sequence ID" value="XM_012694885.4"/>
</dbReference>
<name>A0A8R2C8X7_BOMMO</name>
<accession>A0A8R2C8X7</accession>
<reference evidence="3" key="1">
    <citation type="journal article" date="2008" name="Insect Biochem. Mol. Biol.">
        <title>The genome of a lepidopteran model insect, the silkworm Bombyx mori.</title>
        <authorList>
            <consortium name="International Silkworm Genome Consortium"/>
        </authorList>
    </citation>
    <scope>NUCLEOTIDE SEQUENCE [LARGE SCALE GENOMIC DNA]</scope>
    <source>
        <strain evidence="3">p50T</strain>
    </source>
</reference>
<reference evidence="2" key="2">
    <citation type="submission" date="2022-06" db="UniProtKB">
        <authorList>
            <consortium name="EnsemblMetazoa"/>
        </authorList>
    </citation>
    <scope>IDENTIFICATION</scope>
    <source>
        <strain evidence="2">p50T (Dazao)</strain>
    </source>
</reference>
<dbReference type="AlphaFoldDB" id="A0A8R2C8X7"/>
<dbReference type="GeneID" id="105842364"/>
<evidence type="ECO:0000313" key="2">
    <source>
        <dbReference type="EnsemblMetazoa" id="XP_012550339.1"/>
    </source>
</evidence>
<dbReference type="KEGG" id="bmor:105842364"/>
<dbReference type="EnsemblMetazoa" id="XM_012694885.3">
    <property type="protein sequence ID" value="XP_012550339.1"/>
    <property type="gene ID" value="LOC105842364"/>
</dbReference>
<evidence type="ECO:0000313" key="3">
    <source>
        <dbReference type="Proteomes" id="UP000005204"/>
    </source>
</evidence>
<dbReference type="Proteomes" id="UP000005204">
    <property type="component" value="Unassembled WGS sequence"/>
</dbReference>
<dbReference type="OrthoDB" id="7448016at2759"/>
<organism evidence="2 3">
    <name type="scientific">Bombyx mori</name>
    <name type="common">Silk moth</name>
    <dbReference type="NCBI Taxonomy" id="7091"/>
    <lineage>
        <taxon>Eukaryota</taxon>
        <taxon>Metazoa</taxon>
        <taxon>Ecdysozoa</taxon>
        <taxon>Arthropoda</taxon>
        <taxon>Hexapoda</taxon>
        <taxon>Insecta</taxon>
        <taxon>Pterygota</taxon>
        <taxon>Neoptera</taxon>
        <taxon>Endopterygota</taxon>
        <taxon>Lepidoptera</taxon>
        <taxon>Glossata</taxon>
        <taxon>Ditrysia</taxon>
        <taxon>Bombycoidea</taxon>
        <taxon>Bombycidae</taxon>
        <taxon>Bombycinae</taxon>
        <taxon>Bombyx</taxon>
    </lineage>
</organism>
<protein>
    <submittedName>
        <fullName evidence="2">Uncharacterized protein</fullName>
    </submittedName>
</protein>